<dbReference type="AlphaFoldDB" id="A0A1V0A134"/>
<dbReference type="Pfam" id="PF03992">
    <property type="entry name" value="ABM"/>
    <property type="match status" value="1"/>
</dbReference>
<dbReference type="STRING" id="1909395.BKM31_22855"/>
<dbReference type="KEGG" id="noa:BKM31_22855"/>
<feature type="domain" description="ABM" evidence="1">
    <location>
        <begin position="4"/>
        <end position="92"/>
    </location>
</feature>
<protein>
    <submittedName>
        <fullName evidence="2">Antibiotic biosynthesis monooxygenase</fullName>
    </submittedName>
</protein>
<gene>
    <name evidence="2" type="ORF">BKM31_22855</name>
</gene>
<evidence type="ECO:0000259" key="1">
    <source>
        <dbReference type="PROSITE" id="PS51725"/>
    </source>
</evidence>
<keyword evidence="2" id="KW-0560">Oxidoreductase</keyword>
<dbReference type="Gene3D" id="3.30.70.100">
    <property type="match status" value="1"/>
</dbReference>
<proteinExistence type="predicted"/>
<dbReference type="InterPro" id="IPR007138">
    <property type="entry name" value="ABM_dom"/>
</dbReference>
<keyword evidence="2" id="KW-0503">Monooxygenase</keyword>
<dbReference type="EMBL" id="CP017717">
    <property type="protein sequence ID" value="AQZ63921.1"/>
    <property type="molecule type" value="Genomic_DNA"/>
</dbReference>
<evidence type="ECO:0000313" key="3">
    <source>
        <dbReference type="Proteomes" id="UP000190797"/>
    </source>
</evidence>
<dbReference type="RefSeq" id="WP_080040118.1">
    <property type="nucleotide sequence ID" value="NZ_CP017717.1"/>
</dbReference>
<sequence length="101" mass="11473">MTDAGVRVLLYHTATDVAAIEKAYHEASNRLAGVPGLLSNELLRSVMDGEDFVVVSMWRSLADFQEWEQGPEHKWQTAPLRPFRDSRMSRPFAVYQVTASY</sequence>
<accession>A0A1V0A134</accession>
<keyword evidence="3" id="KW-1185">Reference proteome</keyword>
<dbReference type="PROSITE" id="PS51725">
    <property type="entry name" value="ABM"/>
    <property type="match status" value="1"/>
</dbReference>
<organism evidence="2 3">
    <name type="scientific">[Actinomadura] parvosata subsp. kistnae</name>
    <dbReference type="NCBI Taxonomy" id="1909395"/>
    <lineage>
        <taxon>Bacteria</taxon>
        <taxon>Bacillati</taxon>
        <taxon>Actinomycetota</taxon>
        <taxon>Actinomycetes</taxon>
        <taxon>Streptosporangiales</taxon>
        <taxon>Streptosporangiaceae</taxon>
        <taxon>Nonomuraea</taxon>
    </lineage>
</organism>
<dbReference type="Proteomes" id="UP000190797">
    <property type="component" value="Chromosome"/>
</dbReference>
<reference evidence="3" key="1">
    <citation type="journal article" date="2017" name="Med. Chem. Commun.">
        <title>Nonomuraea sp. ATCC 55076 harbours the largest actinomycete chromosome to date and the kistamicin biosynthetic gene cluster.</title>
        <authorList>
            <person name="Nazari B."/>
            <person name="Forneris C.C."/>
            <person name="Gibson M.I."/>
            <person name="Moon K."/>
            <person name="Schramma K.R."/>
            <person name="Seyedsayamdost M.R."/>
        </authorList>
    </citation>
    <scope>NUCLEOTIDE SEQUENCE [LARGE SCALE GENOMIC DNA]</scope>
    <source>
        <strain evidence="3">ATCC 55076</strain>
    </source>
</reference>
<dbReference type="SUPFAM" id="SSF54909">
    <property type="entry name" value="Dimeric alpha+beta barrel"/>
    <property type="match status" value="1"/>
</dbReference>
<dbReference type="InterPro" id="IPR011008">
    <property type="entry name" value="Dimeric_a/b-barrel"/>
</dbReference>
<evidence type="ECO:0000313" key="2">
    <source>
        <dbReference type="EMBL" id="AQZ63921.1"/>
    </source>
</evidence>
<dbReference type="GO" id="GO:0004497">
    <property type="term" value="F:monooxygenase activity"/>
    <property type="evidence" value="ECO:0007669"/>
    <property type="project" value="UniProtKB-KW"/>
</dbReference>
<name>A0A1V0A134_9ACTN</name>
<dbReference type="OrthoDB" id="4304335at2"/>